<dbReference type="SMART" id="SM00448">
    <property type="entry name" value="REC"/>
    <property type="match status" value="1"/>
</dbReference>
<evidence type="ECO:0000256" key="3">
    <source>
        <dbReference type="ARBA" id="ARBA00022553"/>
    </source>
</evidence>
<dbReference type="Pfam" id="PF00072">
    <property type="entry name" value="Response_reg"/>
    <property type="match status" value="1"/>
</dbReference>
<feature type="domain" description="Response regulatory" evidence="10">
    <location>
        <begin position="7"/>
        <end position="123"/>
    </location>
</feature>
<keyword evidence="2" id="KW-0963">Cytoplasm</keyword>
<name>A0A150KP83_9BACI</name>
<evidence type="ECO:0000256" key="4">
    <source>
        <dbReference type="ARBA" id="ARBA00023012"/>
    </source>
</evidence>
<evidence type="ECO:0000256" key="2">
    <source>
        <dbReference type="ARBA" id="ARBA00022490"/>
    </source>
</evidence>
<dbReference type="Gene3D" id="3.40.50.2300">
    <property type="match status" value="1"/>
</dbReference>
<dbReference type="InterPro" id="IPR051271">
    <property type="entry name" value="2C-system_Tx_regulators"/>
</dbReference>
<dbReference type="InterPro" id="IPR036388">
    <property type="entry name" value="WH-like_DNA-bd_sf"/>
</dbReference>
<evidence type="ECO:0000256" key="1">
    <source>
        <dbReference type="ARBA" id="ARBA00004496"/>
    </source>
</evidence>
<evidence type="ECO:0000256" key="8">
    <source>
        <dbReference type="ARBA" id="ARBA00023163"/>
    </source>
</evidence>
<accession>A0A150KP83</accession>
<dbReference type="GO" id="GO:0005737">
    <property type="term" value="C:cytoplasm"/>
    <property type="evidence" value="ECO:0007669"/>
    <property type="project" value="UniProtKB-SubCell"/>
</dbReference>
<dbReference type="PATRIC" id="fig|46224.3.peg.3905"/>
<dbReference type="GO" id="GO:0000156">
    <property type="term" value="F:phosphorelay response regulator activity"/>
    <property type="evidence" value="ECO:0007669"/>
    <property type="project" value="TreeGrafter"/>
</dbReference>
<evidence type="ECO:0000256" key="9">
    <source>
        <dbReference type="PROSITE-ProRule" id="PRU00169"/>
    </source>
</evidence>
<dbReference type="CDD" id="cd19925">
    <property type="entry name" value="REC_citrate_TCS"/>
    <property type="match status" value="1"/>
</dbReference>
<dbReference type="SUPFAM" id="SSF52172">
    <property type="entry name" value="CheY-like"/>
    <property type="match status" value="1"/>
</dbReference>
<dbReference type="GO" id="GO:0003677">
    <property type="term" value="F:DNA binding"/>
    <property type="evidence" value="ECO:0007669"/>
    <property type="project" value="UniProtKB-KW"/>
</dbReference>
<evidence type="ECO:0000259" key="10">
    <source>
        <dbReference type="PROSITE" id="PS50110"/>
    </source>
</evidence>
<dbReference type="InterPro" id="IPR024187">
    <property type="entry name" value="Sig_transdc_resp-reg_cit/mal"/>
</dbReference>
<feature type="modified residue" description="4-aspartylphosphate" evidence="9">
    <location>
        <position position="58"/>
    </location>
</feature>
<dbReference type="InterPro" id="IPR001789">
    <property type="entry name" value="Sig_transdc_resp-reg_receiver"/>
</dbReference>
<dbReference type="InterPro" id="IPR048714">
    <property type="entry name" value="DpiA-like_HTH"/>
</dbReference>
<comment type="subcellular location">
    <subcellularLocation>
        <location evidence="1">Cytoplasm</location>
    </subcellularLocation>
</comment>
<keyword evidence="4" id="KW-0902">Two-component regulatory system</keyword>
<dbReference type="Gene3D" id="1.10.10.10">
    <property type="entry name" value="Winged helix-like DNA-binding domain superfamily/Winged helix DNA-binding domain"/>
    <property type="match status" value="1"/>
</dbReference>
<keyword evidence="7" id="KW-0010">Activator</keyword>
<dbReference type="PROSITE" id="PS50110">
    <property type="entry name" value="RESPONSE_REGULATORY"/>
    <property type="match status" value="1"/>
</dbReference>
<dbReference type="RefSeq" id="WP_066233467.1">
    <property type="nucleotide sequence ID" value="NZ_LQYN01000073.1"/>
</dbReference>
<dbReference type="InterPro" id="IPR036390">
    <property type="entry name" value="WH_DNA-bd_sf"/>
</dbReference>
<protein>
    <recommendedName>
        <fullName evidence="10">Response regulatory domain-containing protein</fullName>
    </recommendedName>
</protein>
<dbReference type="EMBL" id="LQYN01000073">
    <property type="protein sequence ID" value="KYD00162.1"/>
    <property type="molecule type" value="Genomic_DNA"/>
</dbReference>
<dbReference type="SUPFAM" id="SSF46785">
    <property type="entry name" value="Winged helix' DNA-binding domain"/>
    <property type="match status" value="1"/>
</dbReference>
<evidence type="ECO:0000256" key="6">
    <source>
        <dbReference type="ARBA" id="ARBA00023125"/>
    </source>
</evidence>
<dbReference type="PIRSF" id="PIRSF006171">
    <property type="entry name" value="RR_citrat_malat"/>
    <property type="match status" value="1"/>
</dbReference>
<dbReference type="STRING" id="46224.B4102_1174"/>
<evidence type="ECO:0000313" key="12">
    <source>
        <dbReference type="Proteomes" id="UP000075666"/>
    </source>
</evidence>
<dbReference type="PANTHER" id="PTHR45526">
    <property type="entry name" value="TRANSCRIPTIONAL REGULATORY PROTEIN DPIA"/>
    <property type="match status" value="1"/>
</dbReference>
<proteinExistence type="predicted"/>
<dbReference type="Proteomes" id="UP000075666">
    <property type="component" value="Unassembled WGS sequence"/>
</dbReference>
<reference evidence="11 12" key="1">
    <citation type="submission" date="2016-01" db="EMBL/GenBank/DDBJ databases">
        <title>Genome Sequences of Twelve Sporeforming Bacillus Species Isolated from Foods.</title>
        <authorList>
            <person name="Berendsen E.M."/>
            <person name="Wells-Bennik M.H."/>
            <person name="Krawcyk A.O."/>
            <person name="De Jong A."/>
            <person name="Holsappel S."/>
            <person name="Eijlander R.T."/>
            <person name="Kuipers O.P."/>
        </authorList>
    </citation>
    <scope>NUCLEOTIDE SEQUENCE [LARGE SCALE GENOMIC DNA]</scope>
    <source>
        <strain evidence="11 12">B4102</strain>
    </source>
</reference>
<comment type="caution">
    <text evidence="11">The sequence shown here is derived from an EMBL/GenBank/DDBJ whole genome shotgun (WGS) entry which is preliminary data.</text>
</comment>
<dbReference type="AlphaFoldDB" id="A0A150KP83"/>
<evidence type="ECO:0000256" key="7">
    <source>
        <dbReference type="ARBA" id="ARBA00023159"/>
    </source>
</evidence>
<keyword evidence="5" id="KW-0805">Transcription regulation</keyword>
<keyword evidence="8" id="KW-0804">Transcription</keyword>
<sequence>MENKMIHVLLIDDDPMVREVNKGFIESINGYKVIGEASNDEEGIQLAKERDVDLVILDIYMPKIDGINTLQQIRAQQLNIDVIVVSAAKDNETINIMLQNGAVDYIIKPFKFDRIKKSLENYQYYKRTLKKNRTLSQDELDAMMNMQQTMKRDIHLPKGLNMFTLQQIMTYMKEANEAKSAGEVANSVGIARVTARRYLDYLEKTGIIHLDVQYGNVGRPVNRYTM</sequence>
<evidence type="ECO:0000313" key="11">
    <source>
        <dbReference type="EMBL" id="KYD00162.1"/>
    </source>
</evidence>
<organism evidence="11 12">
    <name type="scientific">Heyndrickxia sporothermodurans</name>
    <dbReference type="NCBI Taxonomy" id="46224"/>
    <lineage>
        <taxon>Bacteria</taxon>
        <taxon>Bacillati</taxon>
        <taxon>Bacillota</taxon>
        <taxon>Bacilli</taxon>
        <taxon>Bacillales</taxon>
        <taxon>Bacillaceae</taxon>
        <taxon>Heyndrickxia</taxon>
    </lineage>
</organism>
<keyword evidence="12" id="KW-1185">Reference proteome</keyword>
<dbReference type="PANTHER" id="PTHR45526:SF1">
    <property type="entry name" value="TRANSCRIPTIONAL REGULATORY PROTEIN DCUR-RELATED"/>
    <property type="match status" value="1"/>
</dbReference>
<dbReference type="InterPro" id="IPR011006">
    <property type="entry name" value="CheY-like_superfamily"/>
</dbReference>
<keyword evidence="3 9" id="KW-0597">Phosphoprotein</keyword>
<gene>
    <name evidence="11" type="ORF">B4102_1174</name>
</gene>
<dbReference type="OrthoDB" id="9759232at2"/>
<dbReference type="GO" id="GO:0003700">
    <property type="term" value="F:DNA-binding transcription factor activity"/>
    <property type="evidence" value="ECO:0007669"/>
    <property type="project" value="InterPro"/>
</dbReference>
<evidence type="ECO:0000256" key="5">
    <source>
        <dbReference type="ARBA" id="ARBA00023015"/>
    </source>
</evidence>
<keyword evidence="6" id="KW-0238">DNA-binding</keyword>
<dbReference type="Pfam" id="PF20714">
    <property type="entry name" value="HTH_64"/>
    <property type="match status" value="1"/>
</dbReference>